<proteinExistence type="predicted"/>
<reference evidence="1 2" key="1">
    <citation type="submission" date="2019-05" db="EMBL/GenBank/DDBJ databases">
        <title>Another draft genome of Portunus trituberculatus and its Hox gene families provides insights of decapod evolution.</title>
        <authorList>
            <person name="Jeong J.-H."/>
            <person name="Song I."/>
            <person name="Kim S."/>
            <person name="Choi T."/>
            <person name="Kim D."/>
            <person name="Ryu S."/>
            <person name="Kim W."/>
        </authorList>
    </citation>
    <scope>NUCLEOTIDE SEQUENCE [LARGE SCALE GENOMIC DNA]</scope>
    <source>
        <tissue evidence="1">Muscle</tissue>
    </source>
</reference>
<protein>
    <submittedName>
        <fullName evidence="1">Uncharacterized protein</fullName>
    </submittedName>
</protein>
<dbReference type="AlphaFoldDB" id="A0A5B7CY06"/>
<sequence>MTLQCQTPVNSDCCIRARVGYYYCRRMQSTVSQCVSDTARSAARLVRKEGVGVRLSSCIEVHRDSPFSPSLFTSAPKIRGWST</sequence>
<keyword evidence="2" id="KW-1185">Reference proteome</keyword>
<dbReference type="EMBL" id="VSRR010000373">
    <property type="protein sequence ID" value="MPC14707.1"/>
    <property type="molecule type" value="Genomic_DNA"/>
</dbReference>
<organism evidence="1 2">
    <name type="scientific">Portunus trituberculatus</name>
    <name type="common">Swimming crab</name>
    <name type="synonym">Neptunus trituberculatus</name>
    <dbReference type="NCBI Taxonomy" id="210409"/>
    <lineage>
        <taxon>Eukaryota</taxon>
        <taxon>Metazoa</taxon>
        <taxon>Ecdysozoa</taxon>
        <taxon>Arthropoda</taxon>
        <taxon>Crustacea</taxon>
        <taxon>Multicrustacea</taxon>
        <taxon>Malacostraca</taxon>
        <taxon>Eumalacostraca</taxon>
        <taxon>Eucarida</taxon>
        <taxon>Decapoda</taxon>
        <taxon>Pleocyemata</taxon>
        <taxon>Brachyura</taxon>
        <taxon>Eubrachyura</taxon>
        <taxon>Portunoidea</taxon>
        <taxon>Portunidae</taxon>
        <taxon>Portuninae</taxon>
        <taxon>Portunus</taxon>
    </lineage>
</organism>
<dbReference type="Proteomes" id="UP000324222">
    <property type="component" value="Unassembled WGS sequence"/>
</dbReference>
<comment type="caution">
    <text evidence="1">The sequence shown here is derived from an EMBL/GenBank/DDBJ whole genome shotgun (WGS) entry which is preliminary data.</text>
</comment>
<gene>
    <name evidence="1" type="ORF">E2C01_007478</name>
</gene>
<evidence type="ECO:0000313" key="2">
    <source>
        <dbReference type="Proteomes" id="UP000324222"/>
    </source>
</evidence>
<name>A0A5B7CY06_PORTR</name>
<evidence type="ECO:0000313" key="1">
    <source>
        <dbReference type="EMBL" id="MPC14707.1"/>
    </source>
</evidence>
<accession>A0A5B7CY06</accession>